<keyword evidence="3" id="KW-1185">Reference proteome</keyword>
<gene>
    <name evidence="2" type="ORF">GS398_07580</name>
</gene>
<dbReference type="RefSeq" id="WP_160906170.1">
    <property type="nucleotide sequence ID" value="NZ_WVHS01000002.1"/>
</dbReference>
<dbReference type="Proteomes" id="UP000451233">
    <property type="component" value="Unassembled WGS sequence"/>
</dbReference>
<organism evidence="2 3">
    <name type="scientific">Hufsiella ginkgonis</name>
    <dbReference type="NCBI Taxonomy" id="2695274"/>
    <lineage>
        <taxon>Bacteria</taxon>
        <taxon>Pseudomonadati</taxon>
        <taxon>Bacteroidota</taxon>
        <taxon>Sphingobacteriia</taxon>
        <taxon>Sphingobacteriales</taxon>
        <taxon>Sphingobacteriaceae</taxon>
        <taxon>Hufsiella</taxon>
    </lineage>
</organism>
<reference evidence="2 3" key="1">
    <citation type="submission" date="2019-11" db="EMBL/GenBank/DDBJ databases">
        <title>Pedobacter sp. HMF7056 Genome sequencing and assembly.</title>
        <authorList>
            <person name="Kang H."/>
            <person name="Kim H."/>
            <person name="Joh K."/>
        </authorList>
    </citation>
    <scope>NUCLEOTIDE SEQUENCE [LARGE SCALE GENOMIC DNA]</scope>
    <source>
        <strain evidence="2 3">HMF7056</strain>
    </source>
</reference>
<accession>A0A7K1XXC2</accession>
<sequence length="109" mass="12563">MTEYFIFLKEWLLDLGEDHNVNPFVFGGLYLTSKVFFFSLLGWTIKCFRAQKPFMIILALAFLSFSLPYLYLIIAGENISVWIYVFIASVLSYGAFTIWKKLNGKPVVG</sequence>
<keyword evidence="1" id="KW-0472">Membrane</keyword>
<keyword evidence="1" id="KW-0812">Transmembrane</keyword>
<evidence type="ECO:0000313" key="3">
    <source>
        <dbReference type="Proteomes" id="UP000451233"/>
    </source>
</evidence>
<dbReference type="AlphaFoldDB" id="A0A7K1XXC2"/>
<feature type="transmembrane region" description="Helical" evidence="1">
    <location>
        <begin position="55"/>
        <end position="75"/>
    </location>
</feature>
<evidence type="ECO:0000313" key="2">
    <source>
        <dbReference type="EMBL" id="MXV15156.1"/>
    </source>
</evidence>
<feature type="transmembrane region" description="Helical" evidence="1">
    <location>
        <begin position="24"/>
        <end position="43"/>
    </location>
</feature>
<protein>
    <submittedName>
        <fullName evidence="2">Uncharacterized protein</fullName>
    </submittedName>
</protein>
<comment type="caution">
    <text evidence="2">The sequence shown here is derived from an EMBL/GenBank/DDBJ whole genome shotgun (WGS) entry which is preliminary data.</text>
</comment>
<keyword evidence="1" id="KW-1133">Transmembrane helix</keyword>
<proteinExistence type="predicted"/>
<name>A0A7K1XXC2_9SPHI</name>
<dbReference type="EMBL" id="WVHS01000002">
    <property type="protein sequence ID" value="MXV15156.1"/>
    <property type="molecule type" value="Genomic_DNA"/>
</dbReference>
<evidence type="ECO:0000256" key="1">
    <source>
        <dbReference type="SAM" id="Phobius"/>
    </source>
</evidence>
<feature type="transmembrane region" description="Helical" evidence="1">
    <location>
        <begin position="81"/>
        <end position="99"/>
    </location>
</feature>